<reference evidence="3" key="1">
    <citation type="submission" date="2015-09" db="EMBL/GenBank/DDBJ databases">
        <authorList>
            <consortium name="Pathogen Informatics"/>
        </authorList>
    </citation>
    <scope>NUCLEOTIDE SEQUENCE [LARGE SCALE GENOMIC DNA]</scope>
    <source>
        <strain evidence="3">Lake Konstanz</strain>
    </source>
</reference>
<organism evidence="2 3">
    <name type="scientific">Bodo saltans</name>
    <name type="common">Flagellated protozoan</name>
    <dbReference type="NCBI Taxonomy" id="75058"/>
    <lineage>
        <taxon>Eukaryota</taxon>
        <taxon>Discoba</taxon>
        <taxon>Euglenozoa</taxon>
        <taxon>Kinetoplastea</taxon>
        <taxon>Metakinetoplastina</taxon>
        <taxon>Eubodonida</taxon>
        <taxon>Bodonidae</taxon>
        <taxon>Bodo</taxon>
    </lineage>
</organism>
<dbReference type="AlphaFoldDB" id="A0A0S4J2P1"/>
<accession>A0A0S4J2P1</accession>
<evidence type="ECO:0000256" key="1">
    <source>
        <dbReference type="SAM" id="MobiDB-lite"/>
    </source>
</evidence>
<dbReference type="VEuPathDB" id="TriTrypDB:BSAL_76605"/>
<evidence type="ECO:0000313" key="2">
    <source>
        <dbReference type="EMBL" id="CUG26469.1"/>
    </source>
</evidence>
<name>A0A0S4J2P1_BODSA</name>
<feature type="region of interest" description="Disordered" evidence="1">
    <location>
        <begin position="85"/>
        <end position="105"/>
    </location>
</feature>
<keyword evidence="3" id="KW-1185">Reference proteome</keyword>
<proteinExistence type="predicted"/>
<protein>
    <submittedName>
        <fullName evidence="2">Uncharacterized protein</fullName>
    </submittedName>
</protein>
<sequence length="135" mass="15049">MRDGFFVIEARRMPFADESLPPAENADAFRDRQCDAIEPIVRLNPALITEDDRVVNAVVGAIFSEMAELEGLYFQTIHRMTEARKESFFPDESDDDGEGDADRPAIAMKFDGSTGRLLGMGIFPQLTHGFHAPMP</sequence>
<feature type="compositionally biased region" description="Acidic residues" evidence="1">
    <location>
        <begin position="89"/>
        <end position="99"/>
    </location>
</feature>
<dbReference type="Proteomes" id="UP000051952">
    <property type="component" value="Unassembled WGS sequence"/>
</dbReference>
<evidence type="ECO:0000313" key="3">
    <source>
        <dbReference type="Proteomes" id="UP000051952"/>
    </source>
</evidence>
<gene>
    <name evidence="2" type="ORF">BSAL_76605</name>
</gene>
<dbReference type="EMBL" id="CYKH01000722">
    <property type="protein sequence ID" value="CUG26469.1"/>
    <property type="molecule type" value="Genomic_DNA"/>
</dbReference>